<protein>
    <submittedName>
        <fullName evidence="1">Uncharacterized protein</fullName>
    </submittedName>
</protein>
<dbReference type="PANTHER" id="PTHR24559:SF444">
    <property type="entry name" value="REVERSE TRANSCRIPTASE DOMAIN-CONTAINING PROTEIN"/>
    <property type="match status" value="1"/>
</dbReference>
<reference evidence="1" key="2">
    <citation type="submission" date="2022-01" db="EMBL/GenBank/DDBJ databases">
        <authorList>
            <person name="Yamashiro T."/>
            <person name="Shiraishi A."/>
            <person name="Satake H."/>
            <person name="Nakayama K."/>
        </authorList>
    </citation>
    <scope>NUCLEOTIDE SEQUENCE</scope>
</reference>
<dbReference type="PANTHER" id="PTHR24559">
    <property type="entry name" value="TRANSPOSON TY3-I GAG-POL POLYPROTEIN"/>
    <property type="match status" value="1"/>
</dbReference>
<name>A0ABQ5DCQ3_9ASTR</name>
<dbReference type="Proteomes" id="UP001151760">
    <property type="component" value="Unassembled WGS sequence"/>
</dbReference>
<dbReference type="InterPro" id="IPR043502">
    <property type="entry name" value="DNA/RNA_pol_sf"/>
</dbReference>
<proteinExistence type="predicted"/>
<dbReference type="SUPFAM" id="SSF56672">
    <property type="entry name" value="DNA/RNA polymerases"/>
    <property type="match status" value="1"/>
</dbReference>
<dbReference type="InterPro" id="IPR043128">
    <property type="entry name" value="Rev_trsase/Diguanyl_cyclase"/>
</dbReference>
<dbReference type="Gene3D" id="3.30.70.270">
    <property type="match status" value="1"/>
</dbReference>
<comment type="caution">
    <text evidence="1">The sequence shown here is derived from an EMBL/GenBank/DDBJ whole genome shotgun (WGS) entry which is preliminary data.</text>
</comment>
<keyword evidence="2" id="KW-1185">Reference proteome</keyword>
<organism evidence="1 2">
    <name type="scientific">Tanacetum coccineum</name>
    <dbReference type="NCBI Taxonomy" id="301880"/>
    <lineage>
        <taxon>Eukaryota</taxon>
        <taxon>Viridiplantae</taxon>
        <taxon>Streptophyta</taxon>
        <taxon>Embryophyta</taxon>
        <taxon>Tracheophyta</taxon>
        <taxon>Spermatophyta</taxon>
        <taxon>Magnoliopsida</taxon>
        <taxon>eudicotyledons</taxon>
        <taxon>Gunneridae</taxon>
        <taxon>Pentapetalae</taxon>
        <taxon>asterids</taxon>
        <taxon>campanulids</taxon>
        <taxon>Asterales</taxon>
        <taxon>Asteraceae</taxon>
        <taxon>Asteroideae</taxon>
        <taxon>Anthemideae</taxon>
        <taxon>Anthemidinae</taxon>
        <taxon>Tanacetum</taxon>
    </lineage>
</organism>
<evidence type="ECO:0000313" key="1">
    <source>
        <dbReference type="EMBL" id="GJT34629.1"/>
    </source>
</evidence>
<reference evidence="1" key="1">
    <citation type="journal article" date="2022" name="Int. J. Mol. Sci.">
        <title>Draft Genome of Tanacetum Coccineum: Genomic Comparison of Closely Related Tanacetum-Family Plants.</title>
        <authorList>
            <person name="Yamashiro T."/>
            <person name="Shiraishi A."/>
            <person name="Nakayama K."/>
            <person name="Satake H."/>
        </authorList>
    </citation>
    <scope>NUCLEOTIDE SEQUENCE</scope>
</reference>
<dbReference type="EMBL" id="BQNB010014981">
    <property type="protein sequence ID" value="GJT34629.1"/>
    <property type="molecule type" value="Genomic_DNA"/>
</dbReference>
<gene>
    <name evidence="1" type="ORF">Tco_0925048</name>
</gene>
<dbReference type="InterPro" id="IPR053134">
    <property type="entry name" value="RNA-dir_DNA_polymerase"/>
</dbReference>
<sequence>MEGDEILRVYEERTLGAAKALMNAKVDEPRISDVPVVRDFTDVFPEDLSMTTTTTSKFVIVFIDDILAYSKSKEEHEIHLKLVLESRRNEKLYAKFSKLGCLVDVEMRIVKSKLKMSKRMKLAAKVPLVGSEMDEAHASTYLVHPGADKKLTRSPYISSYTRRLQEEKLARVNIYEIVTRNGVLVIISRLSWENTLWFWKTLQKALGTRLVVYGLSSSNGWTNFIGPEFVQETTDKVILIKENLKATRDCQKSYVDCGRKPLEFEVGDRVLLKVDSYEGA</sequence>
<accession>A0ABQ5DCQ3</accession>
<evidence type="ECO:0000313" key="2">
    <source>
        <dbReference type="Proteomes" id="UP001151760"/>
    </source>
</evidence>